<dbReference type="SUPFAM" id="SSF56112">
    <property type="entry name" value="Protein kinase-like (PK-like)"/>
    <property type="match status" value="1"/>
</dbReference>
<sequence length="311" mass="35079">MFSPFLAIAPWIRINLPPCHIDVPYSTEEFSSLSLDGAYDFKANKKLGSGASGSVFLATHKMTQNRVAVKRFLCNYNSVKDFRRELASLRVLRGHPNIVNLIDSFGGKRPALVMEVANHGDLESYLEDHGPLTEDAAKYIMLQLLNAIQACHDKNIMHRDIKLGNVLVSAIDGVRLTVQLADFGFSAKSKHRLQRYCGTKGYMAPEIRANKFYDHSIDIWSLGITMHALLTGKVPSNGKLTIDRLSPMLQKYPNKRLTAKQLLGHFWFMDHSTLTQFVKRLIDGINGYYDEICGLCGTYKIHCEVFVEKKP</sequence>
<evidence type="ECO:0000259" key="11">
    <source>
        <dbReference type="PROSITE" id="PS50011"/>
    </source>
</evidence>
<evidence type="ECO:0000256" key="6">
    <source>
        <dbReference type="PIRSR" id="PIRSR630616-1"/>
    </source>
</evidence>
<comment type="caution">
    <text evidence="12">The sequence shown here is derived from an EMBL/GenBank/DDBJ whole genome shotgun (WGS) entry which is preliminary data.</text>
</comment>
<feature type="cross-link" description="Glycyl lysine isopeptide (Lys-Gly) (interchain with G-Cter in SUMO2)" evidence="8">
    <location>
        <position position="162"/>
    </location>
</feature>
<dbReference type="InterPro" id="IPR000719">
    <property type="entry name" value="Prot_kinase_dom"/>
</dbReference>
<dbReference type="PROSITE" id="PS50011">
    <property type="entry name" value="PROTEIN_KINASE_DOM"/>
    <property type="match status" value="1"/>
</dbReference>
<dbReference type="Proteomes" id="UP000243217">
    <property type="component" value="Unassembled WGS sequence"/>
</dbReference>
<name>A0A1V9ZZT8_9STRA</name>
<organism evidence="12 13">
    <name type="scientific">Thraustotheca clavata</name>
    <dbReference type="NCBI Taxonomy" id="74557"/>
    <lineage>
        <taxon>Eukaryota</taxon>
        <taxon>Sar</taxon>
        <taxon>Stramenopiles</taxon>
        <taxon>Oomycota</taxon>
        <taxon>Saprolegniomycetes</taxon>
        <taxon>Saprolegniales</taxon>
        <taxon>Achlyaceae</taxon>
        <taxon>Thraustotheca</taxon>
    </lineage>
</organism>
<evidence type="ECO:0000256" key="8">
    <source>
        <dbReference type="PIRSR" id="PIRSR630616-3"/>
    </source>
</evidence>
<dbReference type="InterPro" id="IPR008271">
    <property type="entry name" value="Ser/Thr_kinase_AS"/>
</dbReference>
<accession>A0A1V9ZZT8</accession>
<evidence type="ECO:0000256" key="7">
    <source>
        <dbReference type="PIRSR" id="PIRSR630616-2"/>
    </source>
</evidence>
<keyword evidence="4" id="KW-0418">Kinase</keyword>
<proteinExistence type="inferred from homology"/>
<dbReference type="GO" id="GO:0004674">
    <property type="term" value="F:protein serine/threonine kinase activity"/>
    <property type="evidence" value="ECO:0007669"/>
    <property type="project" value="UniProtKB-KW"/>
</dbReference>
<keyword evidence="5 7" id="KW-0067">ATP-binding</keyword>
<evidence type="ECO:0000313" key="13">
    <source>
        <dbReference type="Proteomes" id="UP000243217"/>
    </source>
</evidence>
<dbReference type="AlphaFoldDB" id="A0A1V9ZZT8"/>
<dbReference type="Pfam" id="PF00069">
    <property type="entry name" value="Pkinase"/>
    <property type="match status" value="1"/>
</dbReference>
<keyword evidence="13" id="KW-1185">Reference proteome</keyword>
<evidence type="ECO:0000256" key="1">
    <source>
        <dbReference type="ARBA" id="ARBA00022527"/>
    </source>
</evidence>
<dbReference type="SMART" id="SM00220">
    <property type="entry name" value="S_TKc"/>
    <property type="match status" value="1"/>
</dbReference>
<feature type="binding site" evidence="7">
    <location>
        <position position="182"/>
    </location>
    <ligand>
        <name>ATP</name>
        <dbReference type="ChEBI" id="CHEBI:30616"/>
    </ligand>
</feature>
<dbReference type="Gene3D" id="1.10.510.10">
    <property type="entry name" value="Transferase(Phosphotransferase) domain 1"/>
    <property type="match status" value="1"/>
</dbReference>
<dbReference type="GO" id="GO:0005524">
    <property type="term" value="F:ATP binding"/>
    <property type="evidence" value="ECO:0007669"/>
    <property type="project" value="UniProtKB-UniRule"/>
</dbReference>
<evidence type="ECO:0000256" key="3">
    <source>
        <dbReference type="ARBA" id="ARBA00022741"/>
    </source>
</evidence>
<keyword evidence="1 10" id="KW-0723">Serine/threonine-protein kinase</keyword>
<evidence type="ECO:0000256" key="2">
    <source>
        <dbReference type="ARBA" id="ARBA00022679"/>
    </source>
</evidence>
<dbReference type="InterPro" id="IPR011009">
    <property type="entry name" value="Kinase-like_dom_sf"/>
</dbReference>
<keyword evidence="3 7" id="KW-0547">Nucleotide-binding</keyword>
<gene>
    <name evidence="12" type="ORF">THRCLA_04158</name>
</gene>
<feature type="domain" description="Protein kinase" evidence="11">
    <location>
        <begin position="41"/>
        <end position="268"/>
    </location>
</feature>
<evidence type="ECO:0000256" key="9">
    <source>
        <dbReference type="PROSITE-ProRule" id="PRU10141"/>
    </source>
</evidence>
<dbReference type="InterPro" id="IPR030616">
    <property type="entry name" value="Aur-like"/>
</dbReference>
<dbReference type="PROSITE" id="PS00107">
    <property type="entry name" value="PROTEIN_KINASE_ATP"/>
    <property type="match status" value="1"/>
</dbReference>
<feature type="binding site" evidence="7">
    <location>
        <begin position="115"/>
        <end position="117"/>
    </location>
    <ligand>
        <name>ATP</name>
        <dbReference type="ChEBI" id="CHEBI:30616"/>
    </ligand>
</feature>
<keyword evidence="2" id="KW-0808">Transferase</keyword>
<dbReference type="PROSITE" id="PS00108">
    <property type="entry name" value="PROTEIN_KINASE_ST"/>
    <property type="match status" value="1"/>
</dbReference>
<evidence type="ECO:0000256" key="4">
    <source>
        <dbReference type="ARBA" id="ARBA00022777"/>
    </source>
</evidence>
<dbReference type="STRING" id="74557.A0A1V9ZZT8"/>
<comment type="similarity">
    <text evidence="10">Belongs to the protein kinase superfamily.</text>
</comment>
<dbReference type="InterPro" id="IPR017441">
    <property type="entry name" value="Protein_kinase_ATP_BS"/>
</dbReference>
<evidence type="ECO:0000256" key="5">
    <source>
        <dbReference type="ARBA" id="ARBA00022840"/>
    </source>
</evidence>
<reference evidence="12 13" key="1">
    <citation type="journal article" date="2014" name="Genome Biol. Evol.">
        <title>The secreted proteins of Achlya hypogyna and Thraustotheca clavata identify the ancestral oomycete secretome and reveal gene acquisitions by horizontal gene transfer.</title>
        <authorList>
            <person name="Misner I."/>
            <person name="Blouin N."/>
            <person name="Leonard G."/>
            <person name="Richards T.A."/>
            <person name="Lane C.E."/>
        </authorList>
    </citation>
    <scope>NUCLEOTIDE SEQUENCE [LARGE SCALE GENOMIC DNA]</scope>
    <source>
        <strain evidence="12 13">ATCC 34112</strain>
    </source>
</reference>
<evidence type="ECO:0000256" key="10">
    <source>
        <dbReference type="RuleBase" id="RU000304"/>
    </source>
</evidence>
<dbReference type="PANTHER" id="PTHR24350">
    <property type="entry name" value="SERINE/THREONINE-PROTEIN KINASE IAL-RELATED"/>
    <property type="match status" value="1"/>
</dbReference>
<protein>
    <recommendedName>
        <fullName evidence="11">Protein kinase domain-containing protein</fullName>
    </recommendedName>
</protein>
<feature type="binding site" evidence="7 9">
    <location>
        <position position="70"/>
    </location>
    <ligand>
        <name>ATP</name>
        <dbReference type="ChEBI" id="CHEBI:30616"/>
    </ligand>
</feature>
<dbReference type="OrthoDB" id="74586at2759"/>
<feature type="active site" description="Proton acceptor" evidence="6">
    <location>
        <position position="160"/>
    </location>
</feature>
<evidence type="ECO:0000313" key="12">
    <source>
        <dbReference type="EMBL" id="OQS03524.1"/>
    </source>
</evidence>
<dbReference type="EMBL" id="JNBS01000857">
    <property type="protein sequence ID" value="OQS03524.1"/>
    <property type="molecule type" value="Genomic_DNA"/>
</dbReference>